<keyword evidence="5" id="KW-0560">Oxidoreductase</keyword>
<dbReference type="InterPro" id="IPR051395">
    <property type="entry name" value="Cytochrome_c_Peroxidase/MauG"/>
</dbReference>
<dbReference type="Pfam" id="PF03150">
    <property type="entry name" value="CCP_MauG"/>
    <property type="match status" value="1"/>
</dbReference>
<dbReference type="GO" id="GO:0004130">
    <property type="term" value="F:cytochrome-c peroxidase activity"/>
    <property type="evidence" value="ECO:0007669"/>
    <property type="project" value="TreeGrafter"/>
</dbReference>
<sequence>MRNAFAWFSFIVLCFIASCKSGKQLSRPENIKQYYLQQIDATDTLVRLLKFRIAEDASGDTLQAMFKAARLAYKKAEALAAYYTPLTVKSINGAPVPEMDANDQHTTTQPEGFQVIEPLLFPVYDTAQKTMLEEYVAVLAADMRRLKMLALQQELADAQILDALRQEVFRVITLGISGFDSPVAQYSLPEAASALAAVRDMLAFYTPEGRQPDSLLKVANNAIGYLTTHHDFNSFDRMAFITGYANPLSRLIYQVAGETGVKTPQQLTALRSSAVTLFDADAFNPDAYMASPNAYSTRGKTLLGSRLFYDPVLSGNGKRSCASCHQPDKAFTDGLEKSIAFDGVSRTKRNTPTLLNAALQPSLFYDMRVAYLEDQATDVITSKDEMHGSLEQAVRALAGNPAYDTLFKKAFPEEQQPVTAYNLRNAIGSYIRSLISLNAPFDRYVRGDRSQLTPEQVRGFNLYMGKAKCGTCHFTPLFNGTVPPEFTKVESEVIGVPVAVNSTRIDPDSGRYNLRHIPLHRFAFRTPTLRNIALTAPYMHNGAYKTLEEVMDFYNKGGGAGLHMQLENQTLPFDRLDLSKKEQQEIIAFLHALTDTAAVKL</sequence>
<dbReference type="InterPro" id="IPR004852">
    <property type="entry name" value="Di-haem_cyt_c_peroxidsae"/>
</dbReference>
<reference evidence="10" key="1">
    <citation type="submission" date="2020-04" db="EMBL/GenBank/DDBJ databases">
        <authorList>
            <person name="Kittiwongwattana C."/>
        </authorList>
    </citation>
    <scope>NUCLEOTIDE SEQUENCE [LARGE SCALE GENOMIC DNA]</scope>
    <source>
        <strain evidence="10">1310</strain>
    </source>
</reference>
<protein>
    <submittedName>
        <fullName evidence="9">Cytochrome-c peroxidase</fullName>
    </submittedName>
</protein>
<dbReference type="AlphaFoldDB" id="A0AAE6ZEI9"/>
<evidence type="ECO:0000256" key="3">
    <source>
        <dbReference type="ARBA" id="ARBA00022723"/>
    </source>
</evidence>
<dbReference type="GO" id="GO:0046872">
    <property type="term" value="F:metal ion binding"/>
    <property type="evidence" value="ECO:0007669"/>
    <property type="project" value="UniProtKB-KW"/>
</dbReference>
<keyword evidence="6 7" id="KW-0408">Iron</keyword>
<evidence type="ECO:0000256" key="2">
    <source>
        <dbReference type="ARBA" id="ARBA00022617"/>
    </source>
</evidence>
<feature type="domain" description="Cytochrome c" evidence="8">
    <location>
        <begin position="454"/>
        <end position="594"/>
    </location>
</feature>
<proteinExistence type="predicted"/>
<evidence type="ECO:0000259" key="8">
    <source>
        <dbReference type="PROSITE" id="PS51007"/>
    </source>
</evidence>
<evidence type="ECO:0000256" key="6">
    <source>
        <dbReference type="ARBA" id="ARBA00023004"/>
    </source>
</evidence>
<keyword evidence="4" id="KW-0732">Signal</keyword>
<evidence type="ECO:0000313" key="9">
    <source>
        <dbReference type="EMBL" id="QJB30755.1"/>
    </source>
</evidence>
<dbReference type="InterPro" id="IPR009056">
    <property type="entry name" value="Cyt_c-like_dom"/>
</dbReference>
<dbReference type="PANTHER" id="PTHR30600:SF10">
    <property type="entry name" value="BLL6722 PROTEIN"/>
    <property type="match status" value="1"/>
</dbReference>
<comment type="subcellular location">
    <subcellularLocation>
        <location evidence="1">Cell envelope</location>
    </subcellularLocation>
</comment>
<dbReference type="InterPro" id="IPR038352">
    <property type="entry name" value="Imelysin_sf"/>
</dbReference>
<dbReference type="InterPro" id="IPR036909">
    <property type="entry name" value="Cyt_c-like_dom_sf"/>
</dbReference>
<evidence type="ECO:0000313" key="10">
    <source>
        <dbReference type="Proteomes" id="UP000502421"/>
    </source>
</evidence>
<dbReference type="SUPFAM" id="SSF46626">
    <property type="entry name" value="Cytochrome c"/>
    <property type="match status" value="2"/>
</dbReference>
<evidence type="ECO:0000256" key="1">
    <source>
        <dbReference type="ARBA" id="ARBA00004196"/>
    </source>
</evidence>
<name>A0AAE6ZEI9_9BACT</name>
<dbReference type="EMBL" id="CP051205">
    <property type="protein sequence ID" value="QJB30755.1"/>
    <property type="molecule type" value="Genomic_DNA"/>
</dbReference>
<dbReference type="GO" id="GO:0030313">
    <property type="term" value="C:cell envelope"/>
    <property type="evidence" value="ECO:0007669"/>
    <property type="project" value="UniProtKB-SubCell"/>
</dbReference>
<dbReference type="Gene3D" id="1.20.1420.20">
    <property type="entry name" value="M75 peptidase, HXXE motif"/>
    <property type="match status" value="1"/>
</dbReference>
<keyword evidence="2 7" id="KW-0349">Heme</keyword>
<dbReference type="GO" id="GO:0009055">
    <property type="term" value="F:electron transfer activity"/>
    <property type="evidence" value="ECO:0007669"/>
    <property type="project" value="InterPro"/>
</dbReference>
<evidence type="ECO:0000256" key="5">
    <source>
        <dbReference type="ARBA" id="ARBA00023002"/>
    </source>
</evidence>
<dbReference type="PROSITE" id="PS51007">
    <property type="entry name" value="CYTC"/>
    <property type="match status" value="2"/>
</dbReference>
<feature type="domain" description="Cytochrome c" evidence="8">
    <location>
        <begin position="299"/>
        <end position="426"/>
    </location>
</feature>
<accession>A0AAE6ZEI9</accession>
<keyword evidence="3 7" id="KW-0479">Metal-binding</keyword>
<dbReference type="GO" id="GO:0020037">
    <property type="term" value="F:heme binding"/>
    <property type="evidence" value="ECO:0007669"/>
    <property type="project" value="InterPro"/>
</dbReference>
<dbReference type="RefSeq" id="WP_168803033.1">
    <property type="nucleotide sequence ID" value="NZ_CP051205.1"/>
</dbReference>
<keyword evidence="9" id="KW-0575">Peroxidase</keyword>
<dbReference type="KEGG" id="coy:HF329_05365"/>
<dbReference type="PROSITE" id="PS51257">
    <property type="entry name" value="PROKAR_LIPOPROTEIN"/>
    <property type="match status" value="1"/>
</dbReference>
<gene>
    <name evidence="9" type="ORF">HF329_05365</name>
</gene>
<dbReference type="Proteomes" id="UP000502421">
    <property type="component" value="Chromosome"/>
</dbReference>
<evidence type="ECO:0000256" key="4">
    <source>
        <dbReference type="ARBA" id="ARBA00022729"/>
    </source>
</evidence>
<organism evidence="9 10">
    <name type="scientific">Chitinophaga oryzae</name>
    <dbReference type="NCBI Taxonomy" id="2725414"/>
    <lineage>
        <taxon>Bacteria</taxon>
        <taxon>Pseudomonadati</taxon>
        <taxon>Bacteroidota</taxon>
        <taxon>Chitinophagia</taxon>
        <taxon>Chitinophagales</taxon>
        <taxon>Chitinophagaceae</taxon>
        <taxon>Chitinophaga</taxon>
    </lineage>
</organism>
<evidence type="ECO:0000256" key="7">
    <source>
        <dbReference type="PROSITE-ProRule" id="PRU00433"/>
    </source>
</evidence>
<dbReference type="Gene3D" id="1.10.760.10">
    <property type="entry name" value="Cytochrome c-like domain"/>
    <property type="match status" value="2"/>
</dbReference>
<dbReference type="PANTHER" id="PTHR30600">
    <property type="entry name" value="CYTOCHROME C PEROXIDASE-RELATED"/>
    <property type="match status" value="1"/>
</dbReference>